<accession>A0ABZ0RWY8</accession>
<dbReference type="Proteomes" id="UP001322664">
    <property type="component" value="Chromosome"/>
</dbReference>
<organism evidence="2 3">
    <name type="scientific">Lysinibacillus louembei</name>
    <dbReference type="NCBI Taxonomy" id="1470088"/>
    <lineage>
        <taxon>Bacteria</taxon>
        <taxon>Bacillati</taxon>
        <taxon>Bacillota</taxon>
        <taxon>Bacilli</taxon>
        <taxon>Bacillales</taxon>
        <taxon>Bacillaceae</taxon>
        <taxon>Lysinibacillus</taxon>
    </lineage>
</organism>
<proteinExistence type="predicted"/>
<gene>
    <name evidence="2" type="ORF">R6U77_03325</name>
</gene>
<dbReference type="RefSeq" id="WP_319837433.1">
    <property type="nucleotide sequence ID" value="NZ_CP137624.1"/>
</dbReference>
<feature type="transmembrane region" description="Helical" evidence="1">
    <location>
        <begin position="12"/>
        <end position="30"/>
    </location>
</feature>
<name>A0ABZ0RWY8_9BACI</name>
<keyword evidence="1" id="KW-1133">Transmembrane helix</keyword>
<feature type="transmembrane region" description="Helical" evidence="1">
    <location>
        <begin position="50"/>
        <end position="76"/>
    </location>
</feature>
<reference evidence="2 3" key="1">
    <citation type="submission" date="2023-09" db="EMBL/GenBank/DDBJ databases">
        <authorList>
            <person name="Page C.A."/>
            <person name="Perez-Diaz I.M."/>
        </authorList>
    </citation>
    <scope>NUCLEOTIDE SEQUENCE [LARGE SCALE GENOMIC DNA]</scope>
    <source>
        <strain evidence="2 3">Ll15</strain>
    </source>
</reference>
<keyword evidence="1" id="KW-0472">Membrane</keyword>
<protein>
    <submittedName>
        <fullName evidence="2">Uncharacterized protein</fullName>
    </submittedName>
</protein>
<evidence type="ECO:0000256" key="1">
    <source>
        <dbReference type="SAM" id="Phobius"/>
    </source>
</evidence>
<evidence type="ECO:0000313" key="2">
    <source>
        <dbReference type="EMBL" id="WPK12747.1"/>
    </source>
</evidence>
<sequence length="82" mass="10178">MQYLQRSLYLPKIYRWLFIPVFLIAIYYELFINWQVQYYYFEQLGRLGTYIFVGFIAFLDAIIVVYILYSIQWALAKWVLKR</sequence>
<evidence type="ECO:0000313" key="3">
    <source>
        <dbReference type="Proteomes" id="UP001322664"/>
    </source>
</evidence>
<dbReference type="EMBL" id="CP137624">
    <property type="protein sequence ID" value="WPK12747.1"/>
    <property type="molecule type" value="Genomic_DNA"/>
</dbReference>
<keyword evidence="1" id="KW-0812">Transmembrane</keyword>
<keyword evidence="3" id="KW-1185">Reference proteome</keyword>